<organism evidence="1 2">
    <name type="scientific">Solanum tuberosum</name>
    <name type="common">Potato</name>
    <dbReference type="NCBI Taxonomy" id="4113"/>
    <lineage>
        <taxon>Eukaryota</taxon>
        <taxon>Viridiplantae</taxon>
        <taxon>Streptophyta</taxon>
        <taxon>Embryophyta</taxon>
        <taxon>Tracheophyta</taxon>
        <taxon>Spermatophyta</taxon>
        <taxon>Magnoliopsida</taxon>
        <taxon>eudicotyledons</taxon>
        <taxon>Gunneridae</taxon>
        <taxon>Pentapetalae</taxon>
        <taxon>asterids</taxon>
        <taxon>lamiids</taxon>
        <taxon>Solanales</taxon>
        <taxon>Solanaceae</taxon>
        <taxon>Solanoideae</taxon>
        <taxon>Solaneae</taxon>
        <taxon>Solanum</taxon>
    </lineage>
</organism>
<keyword evidence="2" id="KW-1185">Reference proteome</keyword>
<accession>M1C843</accession>
<dbReference type="Gramene" id="PGSC0003DMT400061838">
    <property type="protein sequence ID" value="PGSC0003DMT400061838"/>
    <property type="gene ID" value="PGSC0003DMG400024058"/>
</dbReference>
<name>M1C843_SOLTU</name>
<dbReference type="HOGENOM" id="CLU_2175490_0_0_1"/>
<reference evidence="1" key="2">
    <citation type="submission" date="2015-06" db="UniProtKB">
        <authorList>
            <consortium name="EnsemblPlants"/>
        </authorList>
    </citation>
    <scope>IDENTIFICATION</scope>
    <source>
        <strain evidence="1">DM1-3 516 R44</strain>
    </source>
</reference>
<reference evidence="2" key="1">
    <citation type="journal article" date="2011" name="Nature">
        <title>Genome sequence and analysis of the tuber crop potato.</title>
        <authorList>
            <consortium name="The Potato Genome Sequencing Consortium"/>
        </authorList>
    </citation>
    <scope>NUCLEOTIDE SEQUENCE [LARGE SCALE GENOMIC DNA]</scope>
    <source>
        <strain evidence="2">cv. DM1-3 516 R44</strain>
    </source>
</reference>
<sequence length="110" mass="12349">MSVYLLLNALNTIEKEICTPFVRFLAPSVLHGCKLFWIGFQELGGLLLKLFFTAFSGATIIDSFTLLGLTESDVNESINNLLDCILGGNDLPKIINNWDKNKNKRRNMVL</sequence>
<dbReference type="InParanoid" id="M1C843"/>
<proteinExistence type="predicted"/>
<protein>
    <submittedName>
        <fullName evidence="1">Uncharacterized protein</fullName>
    </submittedName>
</protein>
<dbReference type="AlphaFoldDB" id="M1C843"/>
<dbReference type="Proteomes" id="UP000011115">
    <property type="component" value="Unassembled WGS sequence"/>
</dbReference>
<dbReference type="EnsemblPlants" id="PGSC0003DMT400061838">
    <property type="protein sequence ID" value="PGSC0003DMT400061838"/>
    <property type="gene ID" value="PGSC0003DMG400024058"/>
</dbReference>
<evidence type="ECO:0000313" key="2">
    <source>
        <dbReference type="Proteomes" id="UP000011115"/>
    </source>
</evidence>
<dbReference type="PaxDb" id="4113-PGSC0003DMT400061838"/>
<evidence type="ECO:0000313" key="1">
    <source>
        <dbReference type="EnsemblPlants" id="PGSC0003DMT400061838"/>
    </source>
</evidence>